<protein>
    <recommendedName>
        <fullName evidence="2">DUF6444 domain-containing protein</fullName>
    </recommendedName>
</protein>
<dbReference type="RefSeq" id="WP_123253670.1">
    <property type="nucleotide sequence ID" value="NZ_RBED01000010.1"/>
</dbReference>
<reference evidence="3 4" key="1">
    <citation type="submission" date="2018-10" db="EMBL/GenBank/DDBJ databases">
        <title>Genome sequencing of Arthrobacter oryzae TNB02.</title>
        <authorList>
            <person name="Cho Y.-J."/>
            <person name="Cho A."/>
            <person name="Kim O.-S."/>
        </authorList>
    </citation>
    <scope>NUCLEOTIDE SEQUENCE [LARGE SCALE GENOMIC DNA]</scope>
    <source>
        <strain evidence="3 4">TNB02</strain>
    </source>
</reference>
<accession>A0A3N0CE86</accession>
<evidence type="ECO:0000313" key="3">
    <source>
        <dbReference type="EMBL" id="RNL61738.1"/>
    </source>
</evidence>
<dbReference type="InterPro" id="IPR045618">
    <property type="entry name" value="DUF6444"/>
</dbReference>
<evidence type="ECO:0000256" key="1">
    <source>
        <dbReference type="SAM" id="MobiDB-lite"/>
    </source>
</evidence>
<feature type="region of interest" description="Disordered" evidence="1">
    <location>
        <begin position="17"/>
        <end position="68"/>
    </location>
</feature>
<keyword evidence="4" id="KW-1185">Reference proteome</keyword>
<name>A0A3N0CE86_9MICC</name>
<sequence>MLLAELQRANQGLTERVAELETRLGQSPLNSSKPPSSEGFAPPRQSPGNTPSANRPPPKPAEQLLNDY</sequence>
<dbReference type="EMBL" id="RBED01000010">
    <property type="protein sequence ID" value="RNL61738.1"/>
    <property type="molecule type" value="Genomic_DNA"/>
</dbReference>
<evidence type="ECO:0000259" key="2">
    <source>
        <dbReference type="Pfam" id="PF20042"/>
    </source>
</evidence>
<feature type="compositionally biased region" description="Polar residues" evidence="1">
    <location>
        <begin position="24"/>
        <end position="35"/>
    </location>
</feature>
<dbReference type="Pfam" id="PF20042">
    <property type="entry name" value="DUF6444"/>
    <property type="match status" value="1"/>
</dbReference>
<comment type="caution">
    <text evidence="3">The sequence shown here is derived from an EMBL/GenBank/DDBJ whole genome shotgun (WGS) entry which is preliminary data.</text>
</comment>
<dbReference type="AlphaFoldDB" id="A0A3N0CE86"/>
<organism evidence="3 4">
    <name type="scientific">Arthrobacter oryzae</name>
    <dbReference type="NCBI Taxonomy" id="409290"/>
    <lineage>
        <taxon>Bacteria</taxon>
        <taxon>Bacillati</taxon>
        <taxon>Actinomycetota</taxon>
        <taxon>Actinomycetes</taxon>
        <taxon>Micrococcales</taxon>
        <taxon>Micrococcaceae</taxon>
        <taxon>Arthrobacter</taxon>
    </lineage>
</organism>
<dbReference type="Proteomes" id="UP000273807">
    <property type="component" value="Unassembled WGS sequence"/>
</dbReference>
<feature type="domain" description="DUF6444" evidence="2">
    <location>
        <begin position="6"/>
        <end position="42"/>
    </location>
</feature>
<proteinExistence type="predicted"/>
<gene>
    <name evidence="3" type="ORF">D7003_01065</name>
</gene>
<evidence type="ECO:0000313" key="4">
    <source>
        <dbReference type="Proteomes" id="UP000273807"/>
    </source>
</evidence>